<evidence type="ECO:0000313" key="1">
    <source>
        <dbReference type="EMBL" id="MDI9092010.1"/>
    </source>
</evidence>
<sequence length="150" mass="17269">MNITVGYLQTNRKTDIGKTLKWWPVLVDHYTSPTKGRWQGLGIEHCGYCLPCIIRRASLETAFGSDTTHYTVFDLHSQELNTLKAESIQIRSFQYAIERVKKQPELANFLIHKLDSLADEITNLDRLADVYYHGLMEVNQLISGVQTRQK</sequence>
<proteinExistence type="predicted"/>
<gene>
    <name evidence="1" type="ORF">OGX73_05175</name>
</gene>
<accession>A0AAW6UIH6</accession>
<evidence type="ECO:0000313" key="2">
    <source>
        <dbReference type="Proteomes" id="UP001159001"/>
    </source>
</evidence>
<dbReference type="AlphaFoldDB" id="A0AAW6UIH6"/>
<dbReference type="RefSeq" id="WP_336432390.1">
    <property type="nucleotide sequence ID" value="NZ_JAOWIN010000002.1"/>
</dbReference>
<protein>
    <submittedName>
        <fullName evidence="1">Uncharacterized protein</fullName>
    </submittedName>
</protein>
<comment type="caution">
    <text evidence="1">The sequence shown here is derived from an EMBL/GenBank/DDBJ whole genome shotgun (WGS) entry which is preliminary data.</text>
</comment>
<dbReference type="EMBL" id="JAOWIN010000002">
    <property type="protein sequence ID" value="MDI9092010.1"/>
    <property type="molecule type" value="Genomic_DNA"/>
</dbReference>
<dbReference type="Proteomes" id="UP001159001">
    <property type="component" value="Unassembled WGS sequence"/>
</dbReference>
<organism evidence="1 2">
    <name type="scientific">Providencia rettgeri</name>
    <dbReference type="NCBI Taxonomy" id="587"/>
    <lineage>
        <taxon>Bacteria</taxon>
        <taxon>Pseudomonadati</taxon>
        <taxon>Pseudomonadota</taxon>
        <taxon>Gammaproteobacteria</taxon>
        <taxon>Enterobacterales</taxon>
        <taxon>Morganellaceae</taxon>
        <taxon>Providencia</taxon>
    </lineage>
</organism>
<name>A0AAW6UIH6_PRORE</name>
<reference evidence="1" key="1">
    <citation type="submission" date="2022-10" db="EMBL/GenBank/DDBJ databases">
        <title>Bacterial isolates recovered from the One Health project in Brazil.</title>
        <authorList>
            <person name="Valiatti T.B."/>
            <person name="Santos F."/>
            <person name="Cayo R."/>
            <person name="Gales A.C."/>
        </authorList>
    </citation>
    <scope>NUCLEOTIDE SEQUENCE</scope>
    <source>
        <strain evidence="1">PVR188</strain>
    </source>
</reference>